<dbReference type="InterPro" id="IPR022826">
    <property type="entry name" value="KDO_kinase"/>
</dbReference>
<dbReference type="GO" id="GO:0016301">
    <property type="term" value="F:kinase activity"/>
    <property type="evidence" value="ECO:0007669"/>
    <property type="project" value="UniProtKB-KW"/>
</dbReference>
<dbReference type="Proteomes" id="UP001548189">
    <property type="component" value="Unassembled WGS sequence"/>
</dbReference>
<dbReference type="Pfam" id="PF06293">
    <property type="entry name" value="Kdo"/>
    <property type="match status" value="1"/>
</dbReference>
<name>A0ABV2BSA3_9GAMM</name>
<evidence type="ECO:0000313" key="2">
    <source>
        <dbReference type="Proteomes" id="UP001548189"/>
    </source>
</evidence>
<keyword evidence="1" id="KW-0418">Kinase</keyword>
<dbReference type="EC" id="2.7.1.166" evidence="1"/>
<gene>
    <name evidence="1" type="ORF">ABVT43_06635</name>
</gene>
<dbReference type="Gene3D" id="1.10.510.10">
    <property type="entry name" value="Transferase(Phosphotransferase) domain 1"/>
    <property type="match status" value="1"/>
</dbReference>
<accession>A0ABV2BSA3</accession>
<dbReference type="InterPro" id="IPR011009">
    <property type="entry name" value="Kinase-like_dom_sf"/>
</dbReference>
<sequence length="245" mass="29080">MSIEIISTGESSLLLPQINHQLIKLVKPEWFEIDFWQQQNAVTGQSKGRHITWFIGNQDDEWVLRHYYRGGFMAKLTKDKFWFRSLEQTRSYQELSLLSQMFQQGLPVPKPIVGQVIRSGFFYRSDIIIEKIPHTKTVAQYLNSSAMPEALWHILGGMIAKFHQAGIFHSDLNIHNILINQQEDFWLIDFDKCESRSVKRSWQQANLARLKRSFVKEVQLGRINHFAQQQWQWLLYGYRQFQHKK</sequence>
<dbReference type="SUPFAM" id="SSF56112">
    <property type="entry name" value="Protein kinase-like (PK-like)"/>
    <property type="match status" value="1"/>
</dbReference>
<dbReference type="NCBIfam" id="NF002475">
    <property type="entry name" value="PRK01723.1"/>
    <property type="match status" value="1"/>
</dbReference>
<keyword evidence="1" id="KW-0808">Transferase</keyword>
<evidence type="ECO:0000313" key="1">
    <source>
        <dbReference type="EMBL" id="MET1254794.1"/>
    </source>
</evidence>
<dbReference type="HAMAP" id="MF_00521">
    <property type="entry name" value="KDO_kinase"/>
    <property type="match status" value="1"/>
</dbReference>
<proteinExistence type="inferred from homology"/>
<protein>
    <submittedName>
        <fullName evidence="1">3-deoxy-D-manno-octulosonic acid kinase</fullName>
        <ecNumber evidence="1">2.7.1.166</ecNumber>
    </submittedName>
</protein>
<comment type="caution">
    <text evidence="1">The sequence shown here is derived from an EMBL/GenBank/DDBJ whole genome shotgun (WGS) entry which is preliminary data.</text>
</comment>
<reference evidence="1 2" key="1">
    <citation type="submission" date="2024-06" db="EMBL/GenBank/DDBJ databases">
        <authorList>
            <person name="Li F."/>
        </authorList>
    </citation>
    <scope>NUCLEOTIDE SEQUENCE [LARGE SCALE GENOMIC DNA]</scope>
    <source>
        <strain evidence="1 2">GXAS 311</strain>
    </source>
</reference>
<keyword evidence="2" id="KW-1185">Reference proteome</keyword>
<dbReference type="EMBL" id="JBEVCJ010000005">
    <property type="protein sequence ID" value="MET1254794.1"/>
    <property type="molecule type" value="Genomic_DNA"/>
</dbReference>
<organism evidence="1 2">
    <name type="scientific">Aliikangiella maris</name>
    <dbReference type="NCBI Taxonomy" id="3162458"/>
    <lineage>
        <taxon>Bacteria</taxon>
        <taxon>Pseudomonadati</taxon>
        <taxon>Pseudomonadota</taxon>
        <taxon>Gammaproteobacteria</taxon>
        <taxon>Oceanospirillales</taxon>
        <taxon>Pleioneaceae</taxon>
        <taxon>Aliikangiella</taxon>
    </lineage>
</organism>